<evidence type="ECO:0000259" key="10">
    <source>
        <dbReference type="Pfam" id="PF00697"/>
    </source>
</evidence>
<keyword evidence="7 9" id="KW-0057">Aromatic amino acid biosynthesis</keyword>
<evidence type="ECO:0000256" key="8">
    <source>
        <dbReference type="ARBA" id="ARBA00023235"/>
    </source>
</evidence>
<gene>
    <name evidence="9" type="primary">trpF</name>
    <name evidence="11" type="ORF">P5G62_004130</name>
</gene>
<accession>A0ABV4YN97</accession>
<evidence type="ECO:0000313" key="11">
    <source>
        <dbReference type="EMBL" id="MFB3166334.1"/>
    </source>
</evidence>
<dbReference type="CDD" id="cd00405">
    <property type="entry name" value="PRAI"/>
    <property type="match status" value="1"/>
</dbReference>
<dbReference type="InterPro" id="IPR044643">
    <property type="entry name" value="TrpF_fam"/>
</dbReference>
<comment type="similarity">
    <text evidence="9">Belongs to the TrpF family.</text>
</comment>
<proteinExistence type="inferred from homology"/>
<keyword evidence="5 9" id="KW-0028">Amino-acid biosynthesis</keyword>
<reference evidence="11 12" key="1">
    <citation type="submission" date="2024-05" db="EMBL/GenBank/DDBJ databases">
        <authorList>
            <person name="Venkateswaran K."/>
        </authorList>
    </citation>
    <scope>NUCLEOTIDE SEQUENCE [LARGE SCALE GENOMIC DNA]</scope>
    <source>
        <strain evidence="11 12">179-C4-2-HS</strain>
    </source>
</reference>
<evidence type="ECO:0000256" key="7">
    <source>
        <dbReference type="ARBA" id="ARBA00023141"/>
    </source>
</evidence>
<dbReference type="EMBL" id="JAROBZ020000001">
    <property type="protein sequence ID" value="MFB3166334.1"/>
    <property type="molecule type" value="Genomic_DNA"/>
</dbReference>
<evidence type="ECO:0000256" key="3">
    <source>
        <dbReference type="ARBA" id="ARBA00012572"/>
    </source>
</evidence>
<comment type="pathway">
    <text evidence="2 9">Amino-acid biosynthesis; L-tryptophan biosynthesis; L-tryptophan from chorismate: step 3/5.</text>
</comment>
<evidence type="ECO:0000256" key="1">
    <source>
        <dbReference type="ARBA" id="ARBA00001164"/>
    </source>
</evidence>
<dbReference type="Gene3D" id="3.20.20.70">
    <property type="entry name" value="Aldolase class I"/>
    <property type="match status" value="1"/>
</dbReference>
<dbReference type="GO" id="GO:0004640">
    <property type="term" value="F:phosphoribosylanthranilate isomerase activity"/>
    <property type="evidence" value="ECO:0007669"/>
    <property type="project" value="UniProtKB-EC"/>
</dbReference>
<evidence type="ECO:0000256" key="9">
    <source>
        <dbReference type="HAMAP-Rule" id="MF_00135"/>
    </source>
</evidence>
<keyword evidence="8 9" id="KW-0413">Isomerase</keyword>
<evidence type="ECO:0000313" key="12">
    <source>
        <dbReference type="Proteomes" id="UP001241748"/>
    </source>
</evidence>
<protein>
    <recommendedName>
        <fullName evidence="4 9">N-(5'-phosphoribosyl)anthranilate isomerase</fullName>
        <shortName evidence="9">PRAI</shortName>
        <ecNumber evidence="3 9">5.3.1.24</ecNumber>
    </recommendedName>
</protein>
<dbReference type="HAMAP" id="MF_00135">
    <property type="entry name" value="PRAI"/>
    <property type="match status" value="1"/>
</dbReference>
<dbReference type="SUPFAM" id="SSF51366">
    <property type="entry name" value="Ribulose-phoshate binding barrel"/>
    <property type="match status" value="1"/>
</dbReference>
<dbReference type="RefSeq" id="WP_306073706.1">
    <property type="nucleotide sequence ID" value="NZ_JAROBZ020000001.1"/>
</dbReference>
<comment type="caution">
    <text evidence="11">The sequence shown here is derived from an EMBL/GenBank/DDBJ whole genome shotgun (WGS) entry which is preliminary data.</text>
</comment>
<dbReference type="InterPro" id="IPR001240">
    <property type="entry name" value="PRAI_dom"/>
</dbReference>
<dbReference type="Proteomes" id="UP001241748">
    <property type="component" value="Unassembled WGS sequence"/>
</dbReference>
<keyword evidence="12" id="KW-1185">Reference proteome</keyword>
<dbReference type="InterPro" id="IPR011060">
    <property type="entry name" value="RibuloseP-bd_barrel"/>
</dbReference>
<dbReference type="PANTHER" id="PTHR42894:SF1">
    <property type="entry name" value="N-(5'-PHOSPHORIBOSYL)ANTHRANILATE ISOMERASE"/>
    <property type="match status" value="1"/>
</dbReference>
<dbReference type="EC" id="5.3.1.24" evidence="3 9"/>
<comment type="catalytic activity">
    <reaction evidence="1 9">
        <text>N-(5-phospho-beta-D-ribosyl)anthranilate = 1-(2-carboxyphenylamino)-1-deoxy-D-ribulose 5-phosphate</text>
        <dbReference type="Rhea" id="RHEA:21540"/>
        <dbReference type="ChEBI" id="CHEBI:18277"/>
        <dbReference type="ChEBI" id="CHEBI:58613"/>
        <dbReference type="EC" id="5.3.1.24"/>
    </reaction>
</comment>
<evidence type="ECO:0000256" key="4">
    <source>
        <dbReference type="ARBA" id="ARBA00022272"/>
    </source>
</evidence>
<organism evidence="11 12">
    <name type="scientific">Neobacillus driksii</name>
    <dbReference type="NCBI Taxonomy" id="3035913"/>
    <lineage>
        <taxon>Bacteria</taxon>
        <taxon>Bacillati</taxon>
        <taxon>Bacillota</taxon>
        <taxon>Bacilli</taxon>
        <taxon>Bacillales</taxon>
        <taxon>Bacillaceae</taxon>
        <taxon>Neobacillus</taxon>
    </lineage>
</organism>
<dbReference type="InterPro" id="IPR013785">
    <property type="entry name" value="Aldolase_TIM"/>
</dbReference>
<evidence type="ECO:0000256" key="2">
    <source>
        <dbReference type="ARBA" id="ARBA00004664"/>
    </source>
</evidence>
<dbReference type="Pfam" id="PF00697">
    <property type="entry name" value="PRAI"/>
    <property type="match status" value="1"/>
</dbReference>
<evidence type="ECO:0000256" key="6">
    <source>
        <dbReference type="ARBA" id="ARBA00022822"/>
    </source>
</evidence>
<feature type="domain" description="N-(5'phosphoribosyl) anthranilate isomerase (PRAI)" evidence="10">
    <location>
        <begin position="3"/>
        <end position="196"/>
    </location>
</feature>
<name>A0ABV4YN97_9BACI</name>
<sequence length="215" mass="23460">MKVKICGITDLTTALAAIDYGADAIGFVFAESKRRIPVERAKTIVAHLPKDILKVGVFVNEGKERIEEIASSVGLTHVQLHGDETPEFCDSISYPIIKAISIQGDQSLDRMEEFPCEYVLLDGPKGKYRGGNGLAFDWNCISENRINNKNVILAGGLHEENVEAAISLINPYMVDVSSGVETDGKKDLDKIQSFINKAKGSHTGGAKNEFIYTAE</sequence>
<dbReference type="PANTHER" id="PTHR42894">
    <property type="entry name" value="N-(5'-PHOSPHORIBOSYL)ANTHRANILATE ISOMERASE"/>
    <property type="match status" value="1"/>
</dbReference>
<keyword evidence="6 9" id="KW-0822">Tryptophan biosynthesis</keyword>
<dbReference type="NCBIfam" id="NF002298">
    <property type="entry name" value="PRK01222.1-4"/>
    <property type="match status" value="1"/>
</dbReference>
<evidence type="ECO:0000256" key="5">
    <source>
        <dbReference type="ARBA" id="ARBA00022605"/>
    </source>
</evidence>